<keyword evidence="1" id="KW-0732">Signal</keyword>
<name>A0A5J4FY41_9FLAO</name>
<keyword evidence="3" id="KW-1185">Reference proteome</keyword>
<dbReference type="NCBIfam" id="TIGR04183">
    <property type="entry name" value="Por_Secre_tail"/>
    <property type="match status" value="1"/>
</dbReference>
<dbReference type="AlphaFoldDB" id="A0A5J4FY41"/>
<evidence type="ECO:0008006" key="4">
    <source>
        <dbReference type="Google" id="ProtNLM"/>
    </source>
</evidence>
<protein>
    <recommendedName>
        <fullName evidence="4">Secretion system C-terminal sorting domain-containing protein</fullName>
    </recommendedName>
</protein>
<dbReference type="InterPro" id="IPR026444">
    <property type="entry name" value="Secre_tail"/>
</dbReference>
<comment type="caution">
    <text evidence="2">The sequence shown here is derived from an EMBL/GenBank/DDBJ whole genome shotgun (WGS) entry which is preliminary data.</text>
</comment>
<dbReference type="EMBL" id="BKCF01000002">
    <property type="protein sequence ID" value="GEQ86094.1"/>
    <property type="molecule type" value="Genomic_DNA"/>
</dbReference>
<dbReference type="OrthoDB" id="1081439at2"/>
<reference evidence="2 3" key="1">
    <citation type="submission" date="2019-08" db="EMBL/GenBank/DDBJ databases">
        <title>Ulvibacter marinistellae sp. nov., isolated from a starfish, Patiria pectinifera.</title>
        <authorList>
            <person name="Kawano K."/>
            <person name="Ushijima N."/>
            <person name="Kihara M."/>
            <person name="Itoh H."/>
        </authorList>
    </citation>
    <scope>NUCLEOTIDE SEQUENCE [LARGE SCALE GENOMIC DNA]</scope>
    <source>
        <strain evidence="2 3">KK4</strain>
    </source>
</reference>
<gene>
    <name evidence="2" type="ORF">ULMS_16020</name>
</gene>
<organism evidence="2 3">
    <name type="scientific">Patiriisocius marinistellae</name>
    <dbReference type="NCBI Taxonomy" id="2494560"/>
    <lineage>
        <taxon>Bacteria</taxon>
        <taxon>Pseudomonadati</taxon>
        <taxon>Bacteroidota</taxon>
        <taxon>Flavobacteriia</taxon>
        <taxon>Flavobacteriales</taxon>
        <taxon>Flavobacteriaceae</taxon>
        <taxon>Patiriisocius</taxon>
    </lineage>
</organism>
<sequence length="314" mass="34985">MTHADPLINNVFEGYELSQFEQSFPSSSNPELLKFYTIGYNSKELFLDIGSSLSGRFIFDNPAPVNEILSSIIDFVDGKEFNLDGFYQVSDIDPCSSDCPFVMVSNEFYTRVAFEYDAAAQLLTMETVDVTSCGNQFSISFAGPNDIGGSGEFQNAQTWRIDSFDVGANNQGDECFNVESTLFSLFELACNELPDGQLGIITRTATDELILKKDNVFGGELAVLLRDASLSVDENQLDNVIVFETENNPYLQVENKTNRELDLRIFDLNGREVIGKTALINNTINITALQKGTLYLISLNDNFGDRNTIKFIKQ</sequence>
<evidence type="ECO:0000256" key="1">
    <source>
        <dbReference type="ARBA" id="ARBA00022729"/>
    </source>
</evidence>
<evidence type="ECO:0000313" key="2">
    <source>
        <dbReference type="EMBL" id="GEQ86094.1"/>
    </source>
</evidence>
<dbReference type="Proteomes" id="UP000326994">
    <property type="component" value="Unassembled WGS sequence"/>
</dbReference>
<evidence type="ECO:0000313" key="3">
    <source>
        <dbReference type="Proteomes" id="UP000326994"/>
    </source>
</evidence>
<dbReference type="RefSeq" id="WP_151894023.1">
    <property type="nucleotide sequence ID" value="NZ_BKCF01000002.1"/>
</dbReference>
<proteinExistence type="predicted"/>
<accession>A0A5J4FY41</accession>